<evidence type="ECO:0000256" key="4">
    <source>
        <dbReference type="ARBA" id="ARBA00023136"/>
    </source>
</evidence>
<feature type="transmembrane region" description="Helical" evidence="6">
    <location>
        <begin position="1014"/>
        <end position="1036"/>
    </location>
</feature>
<dbReference type="PANTHER" id="PTHR11814">
    <property type="entry name" value="SULFATE TRANSPORTER"/>
    <property type="match status" value="1"/>
</dbReference>
<reference evidence="8" key="2">
    <citation type="submission" date="2020-08" db="EMBL/GenBank/DDBJ databases">
        <title>Draft Genome Sequence of Cumin Blight Pathogen Alternaria burnsii.</title>
        <authorList>
            <person name="Feng Z."/>
        </authorList>
    </citation>
    <scope>NUCLEOTIDE SEQUENCE</scope>
    <source>
        <strain evidence="8">CBS107.38</strain>
    </source>
</reference>
<comment type="caution">
    <text evidence="8">The sequence shown here is derived from an EMBL/GenBank/DDBJ whole genome shotgun (WGS) entry which is preliminary data.</text>
</comment>
<evidence type="ECO:0000256" key="3">
    <source>
        <dbReference type="ARBA" id="ARBA00022989"/>
    </source>
</evidence>
<keyword evidence="4 6" id="KW-0472">Membrane</keyword>
<dbReference type="NCBIfam" id="TIGR00815">
    <property type="entry name" value="sulP"/>
    <property type="match status" value="1"/>
</dbReference>
<feature type="domain" description="STAS" evidence="7">
    <location>
        <begin position="1425"/>
        <end position="1549"/>
    </location>
</feature>
<feature type="transmembrane region" description="Helical" evidence="6">
    <location>
        <begin position="1048"/>
        <end position="1071"/>
    </location>
</feature>
<feature type="transmembrane region" description="Helical" evidence="6">
    <location>
        <begin position="1181"/>
        <end position="1204"/>
    </location>
</feature>
<feature type="transmembrane region" description="Helical" evidence="6">
    <location>
        <begin position="957"/>
        <end position="976"/>
    </location>
</feature>
<feature type="transmembrane region" description="Helical" evidence="6">
    <location>
        <begin position="1128"/>
        <end position="1148"/>
    </location>
</feature>
<feature type="transmembrane region" description="Helical" evidence="6">
    <location>
        <begin position="1225"/>
        <end position="1249"/>
    </location>
</feature>
<evidence type="ECO:0000256" key="2">
    <source>
        <dbReference type="ARBA" id="ARBA00022692"/>
    </source>
</evidence>
<comment type="subcellular location">
    <subcellularLocation>
        <location evidence="1">Membrane</location>
        <topology evidence="1">Multi-pass membrane protein</topology>
    </subcellularLocation>
</comment>
<feature type="region of interest" description="Disordered" evidence="5">
    <location>
        <begin position="810"/>
        <end position="844"/>
    </location>
</feature>
<feature type="transmembrane region" description="Helical" evidence="6">
    <location>
        <begin position="927"/>
        <end position="945"/>
    </location>
</feature>
<name>A0A8H7BG16_9PLEO</name>
<evidence type="ECO:0000313" key="8">
    <source>
        <dbReference type="EMBL" id="KAF7680817.1"/>
    </source>
</evidence>
<dbReference type="Gene3D" id="3.30.750.24">
    <property type="entry name" value="STAS domain"/>
    <property type="match status" value="1"/>
</dbReference>
<evidence type="ECO:0000259" key="7">
    <source>
        <dbReference type="PROSITE" id="PS50801"/>
    </source>
</evidence>
<dbReference type="Pfam" id="PF00916">
    <property type="entry name" value="Sulfate_transp"/>
    <property type="match status" value="1"/>
</dbReference>
<proteinExistence type="predicted"/>
<evidence type="ECO:0000313" key="9">
    <source>
        <dbReference type="Proteomes" id="UP000596902"/>
    </source>
</evidence>
<protein>
    <submittedName>
        <fullName evidence="8">Sulfate permease</fullName>
    </submittedName>
</protein>
<keyword evidence="3 6" id="KW-1133">Transmembrane helix</keyword>
<sequence length="1674" mass="187289">MFTVSLFRIYFNIRRMVPSINADPGSMFDMEFDNPTCIMWAVLALARLNEKIPSDFDSIHAFRLRNAIEDAIGAFCDDYMEATWSTLYSDRAWQIVSTLKRTAADYYRHTEHVQNPDAECEYLIELFSLFSIHVHQQEDRDFTEAYGALGMLAAVAIKMGSILGQRISDMFDMFNNIYADENVSNNTIAIRTNQQIDLLCATIEQFVREQFGTNGAYTPVSEARDIAGQSFVRLIHEPLRQHVESAFKMLINDLAFCSSHTVNKYQPDIKERVAMFYESLSRFFSYCSPLLSAFFLPDMSDDENELDEDEDEEEAENYQEHIPEHVANHDFSQYADFDWHIREFEVFDVQDVLRGPEHADMDGVSIALSSTDSSCPLCADADTEMRKLNASVMASVQQKAQRVWTLPPATSNSDKPLAVALATYPVQEALVSFLTPDDLIVLTLTSQAFYKHIRMDDANAKANLLSKTLCPGMGYFARAISHCICSVKTFEPIVDCAGLGFATESRPCAKCGVNTCDECRIHVLYNFLTEDSGFDQRRWWAGFCFLQPEAIAVYPPKNSEEDAWHLPIQDMKPLHDQGRIHIPLNTIAIGDPEPFQRILDLDLGTHQLIEPIGRTQYPYSGVQIVSLLNMIVNKRKDLTCHSCYQERRKKGLARCSCTLRKRFLHRWLCASCYIQEDRADEDLRCHAPIADEVGEGHSHVCGCGAEFTSEAEPKVVCNWCKGEVQGPQQGAENDVASENGEDISNDEEEGGGEGEDYPDEDHSAADFAHVPQDEFGFVENHDHSLSVYVNGECIRGERLGRNRIADHIYAEDEEDRDDTDEATEDDDSSEDKNLSDLEEVESAAGFEDQTLDINTGMMKLLPTFSEDRSAQTTSLKDIAQDTIGEAYIEEDPSVAEWLRECIPTSHDAAEYIRELFPSVRWLRRYNLHWLAGDAIAGITVGLVVVPQAMAYASLARLSPAFGLYTTFTGACLYWIFGTSRDIVIGTTAVGSLLIGSAVSNVEAEHPGVYQPQEIAHAISFLAGSIILVFGILRLGFIIEFIPYIPISAFVTSASITIISTQLPTLMGVRGINTRESPYKVYVNFLKGLPRARLDAAIGITSIVLLYLIKNLCAKMEVRQPRKKKMWSLISSLRLTFTILLYTLISWLVHRTTPTGQEKFRIVGHIEKGFSHAGVPSMNGKLFGLVASELPAIIIILIVEHIAIAKNFGRRHNYTVIASQEMIAQGAANILSPFVGGYICTGSFGASAVLSKAAVRTPLSGVFSAVVLVLALYALTAVFYYIPNAALAGLIIHSTVDLIKGPKDLHKYYQLSPFELFIWVCGVVIAFFTDLETAIYITVGLSFAMLLVRMAKSPGKFRGTVEVTRIVRDDRFRNKSMSTTGTSLPPQIYGENSYDTSTAKSSRQVYMPYDATDNHNPDINVEPAYPGVFIYRFSENFNYINQAYHVDYLTSYITSHTRRTQADDGIRACDRLWCDAPPSEKLIEESSSLPVLRAVVLDFSTVNILDITSIDGLKGLRETLDRHAAPGLVEWHFAGVHNRWTRKALTFAGFGFPATINADHMGVWCPSYTVRTSLLGTTGNEHNEMEAARRHVQNKDEEQGKELAETHALEVQSTSATEKRKFHPIHGVDRPFFHLDLHDAVDAAVRDAKKADQLEVRMSCSSTTWSQSHEQEGEA</sequence>
<dbReference type="PROSITE" id="PS50801">
    <property type="entry name" value="STAS"/>
    <property type="match status" value="1"/>
</dbReference>
<feature type="compositionally biased region" description="Acidic residues" evidence="5">
    <location>
        <begin position="811"/>
        <end position="829"/>
    </location>
</feature>
<gene>
    <name evidence="8" type="ORF">GT037_002468</name>
</gene>
<dbReference type="EMBL" id="JAAABM010000002">
    <property type="protein sequence ID" value="KAF7680817.1"/>
    <property type="molecule type" value="Genomic_DNA"/>
</dbReference>
<feature type="region of interest" description="Disordered" evidence="5">
    <location>
        <begin position="727"/>
        <end position="763"/>
    </location>
</feature>
<dbReference type="CDD" id="cd07042">
    <property type="entry name" value="STAS_SulP_like_sulfate_transporter"/>
    <property type="match status" value="1"/>
</dbReference>
<feature type="compositionally biased region" description="Acidic residues" evidence="5">
    <location>
        <begin position="739"/>
        <end position="759"/>
    </location>
</feature>
<evidence type="ECO:0000256" key="1">
    <source>
        <dbReference type="ARBA" id="ARBA00004141"/>
    </source>
</evidence>
<organism evidence="8 9">
    <name type="scientific">Alternaria burnsii</name>
    <dbReference type="NCBI Taxonomy" id="1187904"/>
    <lineage>
        <taxon>Eukaryota</taxon>
        <taxon>Fungi</taxon>
        <taxon>Dikarya</taxon>
        <taxon>Ascomycota</taxon>
        <taxon>Pezizomycotina</taxon>
        <taxon>Dothideomycetes</taxon>
        <taxon>Pleosporomycetidae</taxon>
        <taxon>Pleosporales</taxon>
        <taxon>Pleosporineae</taxon>
        <taxon>Pleosporaceae</taxon>
        <taxon>Alternaria</taxon>
        <taxon>Alternaria sect. Alternaria</taxon>
    </lineage>
</organism>
<keyword evidence="9" id="KW-1185">Reference proteome</keyword>
<evidence type="ECO:0000256" key="6">
    <source>
        <dbReference type="SAM" id="Phobius"/>
    </source>
</evidence>
<dbReference type="GO" id="GO:0055085">
    <property type="term" value="P:transmembrane transport"/>
    <property type="evidence" value="ECO:0007669"/>
    <property type="project" value="InterPro"/>
</dbReference>
<keyword evidence="2 6" id="KW-0812">Transmembrane</keyword>
<evidence type="ECO:0000256" key="5">
    <source>
        <dbReference type="SAM" id="MobiDB-lite"/>
    </source>
</evidence>
<dbReference type="RefSeq" id="XP_038790807.1">
    <property type="nucleotide sequence ID" value="XM_038927515.1"/>
</dbReference>
<dbReference type="InterPro" id="IPR002645">
    <property type="entry name" value="STAS_dom"/>
</dbReference>
<dbReference type="Proteomes" id="UP000596902">
    <property type="component" value="Unassembled WGS sequence"/>
</dbReference>
<dbReference type="InterPro" id="IPR011547">
    <property type="entry name" value="SLC26A/SulP_dom"/>
</dbReference>
<feature type="transmembrane region" description="Helical" evidence="6">
    <location>
        <begin position="1261"/>
        <end position="1281"/>
    </location>
</feature>
<reference evidence="8" key="1">
    <citation type="submission" date="2020-01" db="EMBL/GenBank/DDBJ databases">
        <authorList>
            <person name="Feng Z.H.Z."/>
        </authorList>
    </citation>
    <scope>NUCLEOTIDE SEQUENCE</scope>
    <source>
        <strain evidence="8">CBS107.38</strain>
    </source>
</reference>
<dbReference type="InterPro" id="IPR001902">
    <property type="entry name" value="SLC26A/SulP_fam"/>
</dbReference>
<dbReference type="GO" id="GO:0016020">
    <property type="term" value="C:membrane"/>
    <property type="evidence" value="ECO:0007669"/>
    <property type="project" value="UniProtKB-SubCell"/>
</dbReference>
<feature type="transmembrane region" description="Helical" evidence="6">
    <location>
        <begin position="1307"/>
        <end position="1327"/>
    </location>
</feature>
<dbReference type="InterPro" id="IPR036513">
    <property type="entry name" value="STAS_dom_sf"/>
</dbReference>
<feature type="transmembrane region" description="Helical" evidence="6">
    <location>
        <begin position="1091"/>
        <end position="1108"/>
    </location>
</feature>
<dbReference type="GeneID" id="62200693"/>
<accession>A0A8H7BG16</accession>